<gene>
    <name evidence="2" type="ORF">PDIGIT_LOCUS9673</name>
</gene>
<evidence type="ECO:0000313" key="3">
    <source>
        <dbReference type="Proteomes" id="UP001152607"/>
    </source>
</evidence>
<dbReference type="EMBL" id="CAOQHR010000006">
    <property type="protein sequence ID" value="CAI6336570.1"/>
    <property type="molecule type" value="Genomic_DNA"/>
</dbReference>
<evidence type="ECO:0008006" key="4">
    <source>
        <dbReference type="Google" id="ProtNLM"/>
    </source>
</evidence>
<name>A0A9W4UIG7_9PLEO</name>
<evidence type="ECO:0000256" key="1">
    <source>
        <dbReference type="SAM" id="SignalP"/>
    </source>
</evidence>
<dbReference type="OrthoDB" id="5293813at2759"/>
<dbReference type="Pfam" id="PF13668">
    <property type="entry name" value="Ferritin_2"/>
    <property type="match status" value="1"/>
</dbReference>
<proteinExistence type="predicted"/>
<comment type="caution">
    <text evidence="2">The sequence shown here is derived from an EMBL/GenBank/DDBJ whole genome shotgun (WGS) entry which is preliminary data.</text>
</comment>
<feature type="signal peptide" evidence="1">
    <location>
        <begin position="1"/>
        <end position="18"/>
    </location>
</feature>
<keyword evidence="3" id="KW-1185">Reference proteome</keyword>
<feature type="chain" id="PRO_5040871752" description="Late sexual development protein" evidence="1">
    <location>
        <begin position="19"/>
        <end position="362"/>
    </location>
</feature>
<dbReference type="AlphaFoldDB" id="A0A9W4UIG7"/>
<sequence>MRVSIIYSAALLASFTSALPTNSKRADFSDFSPDGKYFPLKNGFPTPCKDEILNIQKQAFGTLPNGPAPPALSPEGVTNLQLIALNELFEVAFFTELMYNISNKFDGYDTGYGHWYVMDTLNAIIAQEQEHLLNANGALMFFKQPAIQPCKYSFPVTDFQSAISLAAKFTDLVLGTLQDVNQIFAKNGDFDLVRTVSSVIGNEAEQEGVFRLIQNKRATSQPFLTTAGRDFAFSVLQSLAVPGSCPNVDVIKLQTFKPLNVLSTDIRAQDQNLKFSFASDAGVNVTDLSLVYINQQNLPVVTDLIDPKTDGGDLVFEAKFPFEEYIMNGLTIAAVVKGKGPFATVDDVAKVTGWGPGLIEVD</sequence>
<keyword evidence="1" id="KW-0732">Signal</keyword>
<accession>A0A9W4UIG7</accession>
<dbReference type="Proteomes" id="UP001152607">
    <property type="component" value="Unassembled WGS sequence"/>
</dbReference>
<reference evidence="2" key="1">
    <citation type="submission" date="2023-01" db="EMBL/GenBank/DDBJ databases">
        <authorList>
            <person name="Van Ghelder C."/>
            <person name="Rancurel C."/>
        </authorList>
    </citation>
    <scope>NUCLEOTIDE SEQUENCE</scope>
    <source>
        <strain evidence="2">CNCM I-4278</strain>
    </source>
</reference>
<protein>
    <recommendedName>
        <fullName evidence="4">Late sexual development protein</fullName>
    </recommendedName>
</protein>
<evidence type="ECO:0000313" key="2">
    <source>
        <dbReference type="EMBL" id="CAI6336570.1"/>
    </source>
</evidence>
<organism evidence="2 3">
    <name type="scientific">Periconia digitata</name>
    <dbReference type="NCBI Taxonomy" id="1303443"/>
    <lineage>
        <taxon>Eukaryota</taxon>
        <taxon>Fungi</taxon>
        <taxon>Dikarya</taxon>
        <taxon>Ascomycota</taxon>
        <taxon>Pezizomycotina</taxon>
        <taxon>Dothideomycetes</taxon>
        <taxon>Pleosporomycetidae</taxon>
        <taxon>Pleosporales</taxon>
        <taxon>Massarineae</taxon>
        <taxon>Periconiaceae</taxon>
        <taxon>Periconia</taxon>
    </lineage>
</organism>